<name>A0A4S8R327_9HELO</name>
<evidence type="ECO:0000313" key="4">
    <source>
        <dbReference type="EMBL" id="THV51411.1"/>
    </source>
</evidence>
<feature type="compositionally biased region" description="Basic and acidic residues" evidence="2">
    <location>
        <begin position="413"/>
        <end position="436"/>
    </location>
</feature>
<evidence type="ECO:0000256" key="1">
    <source>
        <dbReference type="SAM" id="Coils"/>
    </source>
</evidence>
<dbReference type="AlphaFoldDB" id="A0A4S8R327"/>
<dbReference type="Proteomes" id="UP000308671">
    <property type="component" value="Unassembled WGS sequence"/>
</dbReference>
<dbReference type="Pfam" id="PF25534">
    <property type="entry name" value="DUF7918"/>
    <property type="match status" value="1"/>
</dbReference>
<feature type="domain" description="DUF7918" evidence="3">
    <location>
        <begin position="20"/>
        <end position="190"/>
    </location>
</feature>
<organism evidence="4 5">
    <name type="scientific">Botrytis galanthina</name>
    <dbReference type="NCBI Taxonomy" id="278940"/>
    <lineage>
        <taxon>Eukaryota</taxon>
        <taxon>Fungi</taxon>
        <taxon>Dikarya</taxon>
        <taxon>Ascomycota</taxon>
        <taxon>Pezizomycotina</taxon>
        <taxon>Leotiomycetes</taxon>
        <taxon>Helotiales</taxon>
        <taxon>Sclerotiniaceae</taxon>
        <taxon>Botrytis</taxon>
    </lineage>
</organism>
<keyword evidence="5" id="KW-1185">Reference proteome</keyword>
<proteinExistence type="predicted"/>
<evidence type="ECO:0000256" key="2">
    <source>
        <dbReference type="SAM" id="MobiDB-lite"/>
    </source>
</evidence>
<protein>
    <recommendedName>
        <fullName evidence="3">DUF7918 domain-containing protein</fullName>
    </recommendedName>
</protein>
<gene>
    <name evidence="4" type="ORF">BGAL_0112g00330</name>
</gene>
<dbReference type="EMBL" id="PQXL01000112">
    <property type="protein sequence ID" value="THV51411.1"/>
    <property type="molecule type" value="Genomic_DNA"/>
</dbReference>
<sequence>MAILKTELGEVEVRIKRYSDDTYYDEYIKVESKEKSTDIKRERYIVAEPDTTFYIEVILKEGFKMSKYSSIDAHVYVADTEENISSITLLSRHVDGSKRKAKIDHIKKIQYADLEIDGQKILGARFAFKKIEIDERLSKETDIMGIKPDHLMTFTVRLIFFKSHTTRLSDSKYAKALSEWEKACLKIRTLDWNQMQLNAKLRSETTTDQLDTKNIWDVKKIDQDSYQKHGISSAIGFVGGKIQPKAFRNETSVNPVYKSDPITFPKKPQRTTTTYPSTCASGIFTFHGRTAEFLEQVGIVKYPPPLHCYSWSVLDDNERKTAMSELQELSKKQWHEDREKESGMVLPMVGGRTKSEDDPWEWRHWDKLYAAEKQKAFDKLQTDKKNRQRGIVQREYKNIMGKIISLDGEDDETSRKPVESGRYNTKKERAKSGKEGVRIKREEIQRAMANSSDAKQVTTTDTVKQKITNVDEDDDSIIIVSETKNPILSLVAKEKEIALADGELRKEEAALEKLKEDIAQEERVIKMKRERDVLQERIDAARSKKRIKTE</sequence>
<comment type="caution">
    <text evidence="4">The sequence shown here is derived from an EMBL/GenBank/DDBJ whole genome shotgun (WGS) entry which is preliminary data.</text>
</comment>
<reference evidence="4 5" key="1">
    <citation type="submission" date="2017-12" db="EMBL/GenBank/DDBJ databases">
        <title>Comparative genomics of Botrytis spp.</title>
        <authorList>
            <person name="Valero-Jimenez C.A."/>
            <person name="Tapia P."/>
            <person name="Veloso J."/>
            <person name="Silva-Moreno E."/>
            <person name="Staats M."/>
            <person name="Valdes J.H."/>
            <person name="Van Kan J.A.L."/>
        </authorList>
    </citation>
    <scope>NUCLEOTIDE SEQUENCE [LARGE SCALE GENOMIC DNA]</scope>
    <source>
        <strain evidence="4 5">MUCL435</strain>
    </source>
</reference>
<evidence type="ECO:0000313" key="5">
    <source>
        <dbReference type="Proteomes" id="UP000308671"/>
    </source>
</evidence>
<keyword evidence="1" id="KW-0175">Coiled coil</keyword>
<dbReference type="OrthoDB" id="3513418at2759"/>
<feature type="region of interest" description="Disordered" evidence="2">
    <location>
        <begin position="408"/>
        <end position="436"/>
    </location>
</feature>
<accession>A0A4S8R327</accession>
<evidence type="ECO:0000259" key="3">
    <source>
        <dbReference type="Pfam" id="PF25534"/>
    </source>
</evidence>
<feature type="coiled-coil region" evidence="1">
    <location>
        <begin position="497"/>
        <end position="544"/>
    </location>
</feature>
<dbReference type="InterPro" id="IPR057678">
    <property type="entry name" value="DUF7918"/>
</dbReference>